<dbReference type="InterPro" id="IPR027417">
    <property type="entry name" value="P-loop_NTPase"/>
</dbReference>
<dbReference type="AlphaFoldDB" id="A0A0R3UH12"/>
<dbReference type="Gene3D" id="2.60.120.1030">
    <property type="entry name" value="Clp1, DNA binding domain"/>
    <property type="match status" value="1"/>
</dbReference>
<evidence type="ECO:0000313" key="8">
    <source>
        <dbReference type="WBParaSite" id="MCU_002189-RA"/>
    </source>
</evidence>
<evidence type="ECO:0000313" key="6">
    <source>
        <dbReference type="EMBL" id="VDD80566.1"/>
    </source>
</evidence>
<dbReference type="Gene3D" id="3.40.50.300">
    <property type="entry name" value="P-loop containing nucleotide triphosphate hydrolases"/>
    <property type="match status" value="1"/>
</dbReference>
<evidence type="ECO:0000259" key="4">
    <source>
        <dbReference type="Pfam" id="PF16573"/>
    </source>
</evidence>
<dbReference type="WBParaSite" id="MCU_002189-RA">
    <property type="protein sequence ID" value="MCU_002189-RA"/>
    <property type="gene ID" value="MCU_002189"/>
</dbReference>
<dbReference type="InterPro" id="IPR032324">
    <property type="entry name" value="Clp1_N"/>
</dbReference>
<dbReference type="Pfam" id="PF06807">
    <property type="entry name" value="Clp1"/>
    <property type="match status" value="1"/>
</dbReference>
<reference evidence="6 7" key="1">
    <citation type="submission" date="2018-10" db="EMBL/GenBank/DDBJ databases">
        <authorList>
            <consortium name="Pathogen Informatics"/>
        </authorList>
    </citation>
    <scope>NUCLEOTIDE SEQUENCE [LARGE SCALE GENOMIC DNA]</scope>
</reference>
<organism evidence="6 7">
    <name type="scientific">Mesocestoides corti</name>
    <name type="common">Flatworm</name>
    <dbReference type="NCBI Taxonomy" id="53468"/>
    <lineage>
        <taxon>Eukaryota</taxon>
        <taxon>Metazoa</taxon>
        <taxon>Spiralia</taxon>
        <taxon>Lophotrochozoa</taxon>
        <taxon>Platyhelminthes</taxon>
        <taxon>Cestoda</taxon>
        <taxon>Eucestoda</taxon>
        <taxon>Cyclophyllidea</taxon>
        <taxon>Mesocestoididae</taxon>
        <taxon>Mesocestoides</taxon>
    </lineage>
</organism>
<keyword evidence="1" id="KW-0547">Nucleotide-binding</keyword>
<sequence>MDAVVLPSVQTTEYVLKKYQMLRYEANAQVKLVLVSGKAEIFGTELVCGTELIMENGQRGTIVTFHGCKILVRGSGLDAFVMTAVEDHDLPHVYMNIHANLQVARKKATEEQSRGPRVLVCGPECVGKSVLCRTLANYATRRGSKPILVDVNVGLNQVCIPSTIAALAVTKPYDLLEGWGLEEDPLVFCFGHLDPSANLNLFREQVSQLADLVNIRSENDSKVFSSGCIINMGGFSKTADRKQAGLEAIRTTASAFEVDIVLVIEDGFLSTFLHEDLSKEVKIIRLPRSSGAVNCSPEQCMLQRDLRVSAYFHGENLQRRLHPHHLKLNASEYTVYKVGNEVIPDSLLPHGARDAEEETKGWRTPIALTVSRDTLKNRLLAVSQATELERIPSSPVYGFVVVLSVADDRSSFNVLSPSPELPPNNLLVASICYVDPDGA</sequence>
<evidence type="ECO:0000256" key="1">
    <source>
        <dbReference type="ARBA" id="ARBA00022741"/>
    </source>
</evidence>
<dbReference type="Pfam" id="PF16575">
    <property type="entry name" value="CLP1_P"/>
    <property type="match status" value="1"/>
</dbReference>
<dbReference type="GO" id="GO:0031124">
    <property type="term" value="P:mRNA 3'-end processing"/>
    <property type="evidence" value="ECO:0007669"/>
    <property type="project" value="InterPro"/>
</dbReference>
<feature type="domain" description="Clp1 C-terminal" evidence="3">
    <location>
        <begin position="321"/>
        <end position="435"/>
    </location>
</feature>
<dbReference type="InterPro" id="IPR045116">
    <property type="entry name" value="Clp1/Grc3"/>
</dbReference>
<proteinExistence type="predicted"/>
<dbReference type="Proteomes" id="UP000267029">
    <property type="component" value="Unassembled WGS sequence"/>
</dbReference>
<dbReference type="OrthoDB" id="258143at2759"/>
<dbReference type="WBParaSite" id="MCU_002189-RB">
    <property type="protein sequence ID" value="MCU_002189-RB"/>
    <property type="gene ID" value="MCU_002189"/>
</dbReference>
<dbReference type="STRING" id="53468.A0A0R3UH12"/>
<reference evidence="8 9" key="2">
    <citation type="submission" date="2019-11" db="UniProtKB">
        <authorList>
            <consortium name="WormBaseParasite"/>
        </authorList>
    </citation>
    <scope>IDENTIFICATION</scope>
</reference>
<name>A0A0R3UH12_MESCO</name>
<feature type="domain" description="Clp1 N-terminal" evidence="4">
    <location>
        <begin position="16"/>
        <end position="108"/>
    </location>
</feature>
<evidence type="ECO:0000313" key="7">
    <source>
        <dbReference type="Proteomes" id="UP000267029"/>
    </source>
</evidence>
<dbReference type="GO" id="GO:0051731">
    <property type="term" value="F:polynucleotide 5'-hydroxyl-kinase activity"/>
    <property type="evidence" value="ECO:0007669"/>
    <property type="project" value="InterPro"/>
</dbReference>
<accession>A0A0R3UH12</accession>
<keyword evidence="7" id="KW-1185">Reference proteome</keyword>
<dbReference type="InterPro" id="IPR038238">
    <property type="entry name" value="Clp1_C_sf"/>
</dbReference>
<dbReference type="PANTHER" id="PTHR12755:SF6">
    <property type="entry name" value="POLYRIBONUCLEOTIDE 5'-HYDROXYL-KINASE CLP1"/>
    <property type="match status" value="1"/>
</dbReference>
<dbReference type="EMBL" id="UXSR01005273">
    <property type="protein sequence ID" value="VDD80566.1"/>
    <property type="molecule type" value="Genomic_DNA"/>
</dbReference>
<dbReference type="InterPro" id="IPR032319">
    <property type="entry name" value="CLP1_P"/>
</dbReference>
<gene>
    <name evidence="6" type="ORF">MCOS_LOCUS6569</name>
</gene>
<keyword evidence="2" id="KW-0067">ATP-binding</keyword>
<evidence type="ECO:0000259" key="3">
    <source>
        <dbReference type="Pfam" id="PF06807"/>
    </source>
</evidence>
<dbReference type="GO" id="GO:0005524">
    <property type="term" value="F:ATP binding"/>
    <property type="evidence" value="ECO:0007669"/>
    <property type="project" value="UniProtKB-KW"/>
</dbReference>
<dbReference type="InterPro" id="IPR038239">
    <property type="entry name" value="Clp1_N_sf"/>
</dbReference>
<dbReference type="GO" id="GO:0005634">
    <property type="term" value="C:nucleus"/>
    <property type="evidence" value="ECO:0007669"/>
    <property type="project" value="TreeGrafter"/>
</dbReference>
<dbReference type="Pfam" id="PF16573">
    <property type="entry name" value="CLP1_N"/>
    <property type="match status" value="1"/>
</dbReference>
<dbReference type="GO" id="GO:0006388">
    <property type="term" value="P:tRNA splicing, via endonucleolytic cleavage and ligation"/>
    <property type="evidence" value="ECO:0007669"/>
    <property type="project" value="TreeGrafter"/>
</dbReference>
<dbReference type="Gene3D" id="2.40.30.330">
    <property type="entry name" value="Pre-mRNA cleavage complex subunit Clp1, C-terminal domain"/>
    <property type="match status" value="1"/>
</dbReference>
<protein>
    <submittedName>
        <fullName evidence="8 9">Protein CLP1 homolog</fullName>
    </submittedName>
</protein>
<dbReference type="PANTHER" id="PTHR12755">
    <property type="entry name" value="CLEAVAGE/POLYADENYLATION FACTOR IA SUBUNIT CLP1P"/>
    <property type="match status" value="1"/>
</dbReference>
<evidence type="ECO:0000256" key="2">
    <source>
        <dbReference type="ARBA" id="ARBA00022840"/>
    </source>
</evidence>
<evidence type="ECO:0000313" key="9">
    <source>
        <dbReference type="WBParaSite" id="MCU_002189-RB"/>
    </source>
</evidence>
<evidence type="ECO:0000259" key="5">
    <source>
        <dbReference type="Pfam" id="PF16575"/>
    </source>
</evidence>
<dbReference type="InterPro" id="IPR010655">
    <property type="entry name" value="Clp1_C"/>
</dbReference>
<dbReference type="SUPFAM" id="SSF52540">
    <property type="entry name" value="P-loop containing nucleoside triphosphate hydrolases"/>
    <property type="match status" value="1"/>
</dbReference>
<feature type="domain" description="Clp1 P-loop" evidence="5">
    <location>
        <begin position="122"/>
        <end position="314"/>
    </location>
</feature>